<feature type="transmembrane region" description="Helical" evidence="7">
    <location>
        <begin position="46"/>
        <end position="72"/>
    </location>
</feature>
<evidence type="ECO:0000256" key="5">
    <source>
        <dbReference type="ARBA" id="ARBA00022989"/>
    </source>
</evidence>
<evidence type="ECO:0000256" key="1">
    <source>
        <dbReference type="ARBA" id="ARBA00004651"/>
    </source>
</evidence>
<name>A0A399FC96_9DEIN</name>
<evidence type="ECO:0000256" key="4">
    <source>
        <dbReference type="ARBA" id="ARBA00022692"/>
    </source>
</evidence>
<keyword evidence="2 7" id="KW-0813">Transport</keyword>
<dbReference type="GO" id="GO:0005886">
    <property type="term" value="C:plasma membrane"/>
    <property type="evidence" value="ECO:0007669"/>
    <property type="project" value="UniProtKB-SubCell"/>
</dbReference>
<keyword evidence="5 7" id="KW-1133">Transmembrane helix</keyword>
<evidence type="ECO:0000313" key="9">
    <source>
        <dbReference type="EMBL" id="RIH93840.1"/>
    </source>
</evidence>
<evidence type="ECO:0000256" key="2">
    <source>
        <dbReference type="ARBA" id="ARBA00022448"/>
    </source>
</evidence>
<dbReference type="AlphaFoldDB" id="A0A399FC96"/>
<dbReference type="PANTHER" id="PTHR43005:SF2">
    <property type="entry name" value="INTEGRAL MEMBRANE SUGAR TRANSPORT PROTEIN"/>
    <property type="match status" value="1"/>
</dbReference>
<feature type="transmembrane region" description="Helical" evidence="7">
    <location>
        <begin position="108"/>
        <end position="130"/>
    </location>
</feature>
<reference evidence="9 10" key="1">
    <citation type="submission" date="2018-08" db="EMBL/GenBank/DDBJ databases">
        <title>Meiothermus granaticius genome AF-68 sequencing project.</title>
        <authorList>
            <person name="Da Costa M.S."/>
            <person name="Albuquerque L."/>
            <person name="Raposo P."/>
            <person name="Froufe H.J.C."/>
            <person name="Barroso C.S."/>
            <person name="Egas C."/>
        </authorList>
    </citation>
    <scope>NUCLEOTIDE SEQUENCE [LARGE SCALE GENOMIC DNA]</scope>
    <source>
        <strain evidence="9 10">AF-68</strain>
    </source>
</reference>
<dbReference type="InterPro" id="IPR035906">
    <property type="entry name" value="MetI-like_sf"/>
</dbReference>
<accession>A0A399FC96</accession>
<sequence length="328" mass="36780">MSQFHHSIRPFMKFQFTVAPNSNRRAMTTNLPRPRTRSSARGPNTLWLLGPAMLVLIVWTQVPFLLSIYYSFQRYNLLYPDRKGFVGLANFASLITDPIFRVSLIHTLVLVGSVLLVTVAVGLLLAVLFYQEFPGRALARTLVISPFFVMPVVSALVWKNMLMHPVYGLFAWIANSLGFKPVDWLAQYPMLSIILIVSWQWIPFAMLLTLTGLQSLSREQLEAAKIDGANAWQEFRYIIVPHLAQTLSVVIMLETIFLLTIFAEIYTTTSGGPGLETTTLPYLIYLKGFNDNNIGIASAGAVFAVILANLVAIFVLRLIGRNLQGARR</sequence>
<organism evidence="9 10">
    <name type="scientific">Meiothermus granaticius NBRC 107808</name>
    <dbReference type="NCBI Taxonomy" id="1227551"/>
    <lineage>
        <taxon>Bacteria</taxon>
        <taxon>Thermotogati</taxon>
        <taxon>Deinococcota</taxon>
        <taxon>Deinococci</taxon>
        <taxon>Thermales</taxon>
        <taxon>Thermaceae</taxon>
        <taxon>Meiothermus</taxon>
    </lineage>
</organism>
<evidence type="ECO:0000256" key="7">
    <source>
        <dbReference type="RuleBase" id="RU363032"/>
    </source>
</evidence>
<dbReference type="CDD" id="cd06261">
    <property type="entry name" value="TM_PBP2"/>
    <property type="match status" value="1"/>
</dbReference>
<feature type="domain" description="ABC transmembrane type-1" evidence="8">
    <location>
        <begin position="104"/>
        <end position="315"/>
    </location>
</feature>
<keyword evidence="6 7" id="KW-0472">Membrane</keyword>
<comment type="caution">
    <text evidence="9">The sequence shown here is derived from an EMBL/GenBank/DDBJ whole genome shotgun (WGS) entry which is preliminary data.</text>
</comment>
<dbReference type="PROSITE" id="PS50928">
    <property type="entry name" value="ABC_TM1"/>
    <property type="match status" value="1"/>
</dbReference>
<feature type="transmembrane region" description="Helical" evidence="7">
    <location>
        <begin position="294"/>
        <end position="319"/>
    </location>
</feature>
<comment type="similarity">
    <text evidence="7">Belongs to the binding-protein-dependent transport system permease family.</text>
</comment>
<proteinExistence type="inferred from homology"/>
<evidence type="ECO:0000313" key="10">
    <source>
        <dbReference type="Proteomes" id="UP000266178"/>
    </source>
</evidence>
<evidence type="ECO:0000256" key="6">
    <source>
        <dbReference type="ARBA" id="ARBA00023136"/>
    </source>
</evidence>
<dbReference type="Proteomes" id="UP000266178">
    <property type="component" value="Unassembled WGS sequence"/>
</dbReference>
<feature type="transmembrane region" description="Helical" evidence="7">
    <location>
        <begin position="137"/>
        <end position="158"/>
    </location>
</feature>
<dbReference type="PANTHER" id="PTHR43005">
    <property type="entry name" value="BLR7065 PROTEIN"/>
    <property type="match status" value="1"/>
</dbReference>
<feature type="transmembrane region" description="Helical" evidence="7">
    <location>
        <begin position="188"/>
        <end position="210"/>
    </location>
</feature>
<evidence type="ECO:0000259" key="8">
    <source>
        <dbReference type="PROSITE" id="PS50928"/>
    </source>
</evidence>
<dbReference type="GO" id="GO:0055085">
    <property type="term" value="P:transmembrane transport"/>
    <property type="evidence" value="ECO:0007669"/>
    <property type="project" value="InterPro"/>
</dbReference>
<protein>
    <submittedName>
        <fullName evidence="9">Trehalose transport system permease protein SugA</fullName>
    </submittedName>
</protein>
<dbReference type="Gene3D" id="1.10.3720.10">
    <property type="entry name" value="MetI-like"/>
    <property type="match status" value="1"/>
</dbReference>
<keyword evidence="3" id="KW-1003">Cell membrane</keyword>
<comment type="subcellular location">
    <subcellularLocation>
        <location evidence="1 7">Cell membrane</location>
        <topology evidence="1 7">Multi-pass membrane protein</topology>
    </subcellularLocation>
</comment>
<gene>
    <name evidence="9" type="primary">sugA_2</name>
    <name evidence="9" type="ORF">Mgrana_00189</name>
</gene>
<dbReference type="SUPFAM" id="SSF161098">
    <property type="entry name" value="MetI-like"/>
    <property type="match status" value="1"/>
</dbReference>
<feature type="transmembrane region" description="Helical" evidence="7">
    <location>
        <begin position="246"/>
        <end position="266"/>
    </location>
</feature>
<dbReference type="EMBL" id="QWLB01000002">
    <property type="protein sequence ID" value="RIH93840.1"/>
    <property type="molecule type" value="Genomic_DNA"/>
</dbReference>
<dbReference type="InterPro" id="IPR000515">
    <property type="entry name" value="MetI-like"/>
</dbReference>
<evidence type="ECO:0000256" key="3">
    <source>
        <dbReference type="ARBA" id="ARBA00022475"/>
    </source>
</evidence>
<keyword evidence="10" id="KW-1185">Reference proteome</keyword>
<dbReference type="Pfam" id="PF00528">
    <property type="entry name" value="BPD_transp_1"/>
    <property type="match status" value="1"/>
</dbReference>
<keyword evidence="4 7" id="KW-0812">Transmembrane</keyword>